<organism evidence="1">
    <name type="scientific">uncultured delta proteobacterium</name>
    <dbReference type="NCBI Taxonomy" id="34034"/>
    <lineage>
        <taxon>Bacteria</taxon>
        <taxon>Deltaproteobacteria</taxon>
        <taxon>environmental samples</taxon>
    </lineage>
</organism>
<dbReference type="Pfam" id="PF03692">
    <property type="entry name" value="CxxCxxCC"/>
    <property type="match status" value="1"/>
</dbReference>
<proteinExistence type="predicted"/>
<accession>A0A212J9L4</accession>
<evidence type="ECO:0000313" key="1">
    <source>
        <dbReference type="EMBL" id="SBV96137.1"/>
    </source>
</evidence>
<dbReference type="AlphaFoldDB" id="A0A212J9L4"/>
<sequence>MWTYRQETMEQYRLDMPRAERRHPWLRHAFDLYAVVDASVAEALAASGRKSGCAAGCHGCCHQTIPVTPLEVAALQWFIREEMPRERLLALREKPDKTGPDGGPSCRFLLGRSCAAYAVRPVACRRYMVLGEPCAMGEDATKTRPRDVLAPSREALNAACALALPYYAALGETIPGPEGAFAFMAERTVALATVSRTLLRACP</sequence>
<dbReference type="InterPro" id="IPR005358">
    <property type="entry name" value="Puta_zinc/iron-chelating_dom"/>
</dbReference>
<gene>
    <name evidence="1" type="ORF">KL86DPRO_10993</name>
</gene>
<evidence type="ECO:0008006" key="2">
    <source>
        <dbReference type="Google" id="ProtNLM"/>
    </source>
</evidence>
<dbReference type="EMBL" id="FLUQ01000001">
    <property type="protein sequence ID" value="SBV96137.1"/>
    <property type="molecule type" value="Genomic_DNA"/>
</dbReference>
<name>A0A212J9L4_9DELT</name>
<reference evidence="1" key="1">
    <citation type="submission" date="2016-04" db="EMBL/GenBank/DDBJ databases">
        <authorList>
            <person name="Evans L.H."/>
            <person name="Alamgir A."/>
            <person name="Owens N."/>
            <person name="Weber N.D."/>
            <person name="Virtaneva K."/>
            <person name="Barbian K."/>
            <person name="Babar A."/>
            <person name="Rosenke K."/>
        </authorList>
    </citation>
    <scope>NUCLEOTIDE SEQUENCE</scope>
    <source>
        <strain evidence="1">86</strain>
    </source>
</reference>
<protein>
    <recommendedName>
        <fullName evidence="2">YkgJ family cysteine cluster protein</fullName>
    </recommendedName>
</protein>